<keyword evidence="2" id="KW-1185">Reference proteome</keyword>
<proteinExistence type="predicted"/>
<protein>
    <recommendedName>
        <fullName evidence="3">F-box protein</fullName>
    </recommendedName>
</protein>
<dbReference type="Proteomes" id="UP000738359">
    <property type="component" value="Unassembled WGS sequence"/>
</dbReference>
<accession>A0A9P6J9B5</accession>
<dbReference type="OrthoDB" id="2405020at2759"/>
<evidence type="ECO:0008006" key="3">
    <source>
        <dbReference type="Google" id="ProtNLM"/>
    </source>
</evidence>
<evidence type="ECO:0000313" key="2">
    <source>
        <dbReference type="Proteomes" id="UP000738359"/>
    </source>
</evidence>
<dbReference type="Gene3D" id="3.80.10.10">
    <property type="entry name" value="Ribonuclease Inhibitor"/>
    <property type="match status" value="1"/>
</dbReference>
<sequence>SAVLAAISKLEHLQHLTITSFEGAATCRETFLLLKACLHLPELTELHFIDMELDWDDIDKNKEKDVPDVETIIKQASIARFSVNPTAAKIKSLRLPCNRYGARNPLPFLLLKSDLLDLETCEIPWFRGDAKLEEIEQVVRERCPNLKHLICPCLRGEREQDGEAVCAFIRGCSGLKSFTSRLFSDYDAESFDSRFFDDDYSDLEPRHIISEVVARHHNTLEVLDLTDCWQVFSEDQQNVLSQCRQLARFWVTDSFGEGSMVSIESPDIWMSDWVCSELRELSLVLNLRPKSESAFDEVKAQMEADDEWDEDDGEEVVRARVTRNVYLQIGRLEKLEVLTLDIDRSFENHMDDSDYAWNLSACDGFLYELAGLKNLRSLELGVDFWSAMDQEEVELMHQAWPLLNEITFYCRPTELSQLEAEPHWQWPLSKRPHLRFHSNG</sequence>
<reference evidence="1" key="1">
    <citation type="journal article" date="2020" name="Fungal Divers.">
        <title>Resolving the Mortierellaceae phylogeny through synthesis of multi-gene phylogenetics and phylogenomics.</title>
        <authorList>
            <person name="Vandepol N."/>
            <person name="Liber J."/>
            <person name="Desiro A."/>
            <person name="Na H."/>
            <person name="Kennedy M."/>
            <person name="Barry K."/>
            <person name="Grigoriev I.V."/>
            <person name="Miller A.N."/>
            <person name="O'Donnell K."/>
            <person name="Stajich J.E."/>
            <person name="Bonito G."/>
        </authorList>
    </citation>
    <scope>NUCLEOTIDE SEQUENCE</scope>
    <source>
        <strain evidence="1">CK1249</strain>
    </source>
</reference>
<name>A0A9P6J9B5_MORAP</name>
<dbReference type="InterPro" id="IPR032675">
    <property type="entry name" value="LRR_dom_sf"/>
</dbReference>
<feature type="non-terminal residue" evidence="1">
    <location>
        <position position="1"/>
    </location>
</feature>
<dbReference type="SUPFAM" id="SSF52047">
    <property type="entry name" value="RNI-like"/>
    <property type="match status" value="1"/>
</dbReference>
<gene>
    <name evidence="1" type="ORF">BGZ70_005647</name>
</gene>
<comment type="caution">
    <text evidence="1">The sequence shown here is derived from an EMBL/GenBank/DDBJ whole genome shotgun (WGS) entry which is preliminary data.</text>
</comment>
<evidence type="ECO:0000313" key="1">
    <source>
        <dbReference type="EMBL" id="KAF9964983.1"/>
    </source>
</evidence>
<organism evidence="1 2">
    <name type="scientific">Mortierella alpina</name>
    <name type="common">Oleaginous fungus</name>
    <name type="synonym">Mortierella renispora</name>
    <dbReference type="NCBI Taxonomy" id="64518"/>
    <lineage>
        <taxon>Eukaryota</taxon>
        <taxon>Fungi</taxon>
        <taxon>Fungi incertae sedis</taxon>
        <taxon>Mucoromycota</taxon>
        <taxon>Mortierellomycotina</taxon>
        <taxon>Mortierellomycetes</taxon>
        <taxon>Mortierellales</taxon>
        <taxon>Mortierellaceae</taxon>
        <taxon>Mortierella</taxon>
    </lineage>
</organism>
<dbReference type="AlphaFoldDB" id="A0A9P6J9B5"/>
<dbReference type="EMBL" id="JAAAHY010000300">
    <property type="protein sequence ID" value="KAF9964983.1"/>
    <property type="molecule type" value="Genomic_DNA"/>
</dbReference>